<dbReference type="SFLD" id="SFLDF00027">
    <property type="entry name" value="p-type_atpase"/>
    <property type="match status" value="1"/>
</dbReference>
<evidence type="ECO:0000313" key="13">
    <source>
        <dbReference type="Proteomes" id="UP001062165"/>
    </source>
</evidence>
<evidence type="ECO:0000256" key="4">
    <source>
        <dbReference type="ARBA" id="ARBA00022723"/>
    </source>
</evidence>
<feature type="transmembrane region" description="Helical" evidence="10">
    <location>
        <begin position="428"/>
        <end position="450"/>
    </location>
</feature>
<dbReference type="SFLD" id="SFLDS00003">
    <property type="entry name" value="Haloacid_Dehalogenase"/>
    <property type="match status" value="1"/>
</dbReference>
<keyword evidence="13" id="KW-1185">Reference proteome</keyword>
<evidence type="ECO:0000256" key="6">
    <source>
        <dbReference type="ARBA" id="ARBA00022840"/>
    </source>
</evidence>
<dbReference type="Pfam" id="PF00122">
    <property type="entry name" value="E1-E2_ATPase"/>
    <property type="match status" value="1"/>
</dbReference>
<dbReference type="Gene3D" id="3.30.70.100">
    <property type="match status" value="1"/>
</dbReference>
<dbReference type="InterPro" id="IPR001757">
    <property type="entry name" value="P_typ_ATPase"/>
</dbReference>
<dbReference type="Gene3D" id="2.70.150.10">
    <property type="entry name" value="Calcium-transporting ATPase, cytoplasmic transduction domain A"/>
    <property type="match status" value="1"/>
</dbReference>
<dbReference type="CDD" id="cd00371">
    <property type="entry name" value="HMA"/>
    <property type="match status" value="1"/>
</dbReference>
<evidence type="ECO:0000256" key="10">
    <source>
        <dbReference type="RuleBase" id="RU362081"/>
    </source>
</evidence>
<feature type="transmembrane region" description="Helical" evidence="10">
    <location>
        <begin position="203"/>
        <end position="224"/>
    </location>
</feature>
<dbReference type="PRINTS" id="PR00119">
    <property type="entry name" value="CATATPASE"/>
</dbReference>
<evidence type="ECO:0000256" key="8">
    <source>
        <dbReference type="ARBA" id="ARBA00022989"/>
    </source>
</evidence>
<dbReference type="PROSITE" id="PS50846">
    <property type="entry name" value="HMA_2"/>
    <property type="match status" value="1"/>
</dbReference>
<keyword evidence="10" id="KW-1003">Cell membrane</keyword>
<dbReference type="InterPro" id="IPR017969">
    <property type="entry name" value="Heavy-metal-associated_CS"/>
</dbReference>
<evidence type="ECO:0000256" key="7">
    <source>
        <dbReference type="ARBA" id="ARBA00022967"/>
    </source>
</evidence>
<dbReference type="InterPro" id="IPR023299">
    <property type="entry name" value="ATPase_P-typ_cyto_dom_N"/>
</dbReference>
<evidence type="ECO:0000256" key="2">
    <source>
        <dbReference type="ARBA" id="ARBA00006024"/>
    </source>
</evidence>
<dbReference type="SFLD" id="SFLDG00002">
    <property type="entry name" value="C1.7:_P-type_atpase_like"/>
    <property type="match status" value="1"/>
</dbReference>
<dbReference type="InterPro" id="IPR006121">
    <property type="entry name" value="HMA_dom"/>
</dbReference>
<evidence type="ECO:0000256" key="3">
    <source>
        <dbReference type="ARBA" id="ARBA00022692"/>
    </source>
</evidence>
<dbReference type="InterPro" id="IPR018303">
    <property type="entry name" value="ATPase_P-typ_P_site"/>
</dbReference>
<evidence type="ECO:0000313" key="12">
    <source>
        <dbReference type="EMBL" id="UXX78311.1"/>
    </source>
</evidence>
<dbReference type="Gene3D" id="3.40.50.1000">
    <property type="entry name" value="HAD superfamily/HAD-like"/>
    <property type="match status" value="1"/>
</dbReference>
<feature type="transmembrane region" description="Helical" evidence="10">
    <location>
        <begin position="772"/>
        <end position="794"/>
    </location>
</feature>
<keyword evidence="3 10" id="KW-0812">Transmembrane</keyword>
<dbReference type="InterPro" id="IPR023298">
    <property type="entry name" value="ATPase_P-typ_TM_dom_sf"/>
</dbReference>
<dbReference type="RefSeq" id="WP_263050057.1">
    <property type="nucleotide sequence ID" value="NZ_CP106735.1"/>
</dbReference>
<dbReference type="NCBIfam" id="TIGR01511">
    <property type="entry name" value="ATPase-IB1_Cu"/>
    <property type="match status" value="1"/>
</dbReference>
<feature type="transmembrane region" description="Helical" evidence="10">
    <location>
        <begin position="456"/>
        <end position="479"/>
    </location>
</feature>
<proteinExistence type="inferred from homology"/>
<gene>
    <name evidence="12" type="ORF">N7E81_13190</name>
</gene>
<feature type="domain" description="HMA" evidence="11">
    <location>
        <begin position="1"/>
        <end position="66"/>
    </location>
</feature>
<keyword evidence="9 10" id="KW-0472">Membrane</keyword>
<keyword evidence="8 10" id="KW-1133">Transmembrane helix</keyword>
<feature type="transmembrane region" description="Helical" evidence="10">
    <location>
        <begin position="236"/>
        <end position="259"/>
    </location>
</feature>
<dbReference type="SUPFAM" id="SSF56784">
    <property type="entry name" value="HAD-like"/>
    <property type="match status" value="1"/>
</dbReference>
<dbReference type="Pfam" id="PF19335">
    <property type="entry name" value="HMBD"/>
    <property type="match status" value="2"/>
</dbReference>
<keyword evidence="6 10" id="KW-0067">ATP-binding</keyword>
<dbReference type="Pfam" id="PF00702">
    <property type="entry name" value="Hydrolase"/>
    <property type="match status" value="1"/>
</dbReference>
<dbReference type="CDD" id="cd02094">
    <property type="entry name" value="P-type_ATPase_Cu-like"/>
    <property type="match status" value="1"/>
</dbReference>
<reference evidence="12" key="1">
    <citation type="submission" date="2022-10" db="EMBL/GenBank/DDBJ databases">
        <title>Comparative genomics and taxonomic characterization of three novel marine species of genus Reichenbachiella exhibiting antioxidant and polysaccharide degradation activities.</title>
        <authorList>
            <person name="Muhammad N."/>
            <person name="Lee Y.-J."/>
            <person name="Ko J."/>
            <person name="Kim S.-G."/>
        </authorList>
    </citation>
    <scope>NUCLEOTIDE SEQUENCE</scope>
    <source>
        <strain evidence="12">Wsw4-B4</strain>
    </source>
</reference>
<dbReference type="InterPro" id="IPR027256">
    <property type="entry name" value="P-typ_ATPase_IB"/>
</dbReference>
<feature type="transmembrane region" description="Helical" evidence="10">
    <location>
        <begin position="800"/>
        <end position="819"/>
    </location>
</feature>
<dbReference type="Pfam" id="PF00403">
    <property type="entry name" value="HMA"/>
    <property type="match status" value="1"/>
</dbReference>
<evidence type="ECO:0000259" key="11">
    <source>
        <dbReference type="PROSITE" id="PS50846"/>
    </source>
</evidence>
<accession>A0ABY6CWK8</accession>
<dbReference type="PROSITE" id="PS01047">
    <property type="entry name" value="HMA_1"/>
    <property type="match status" value="1"/>
</dbReference>
<dbReference type="SUPFAM" id="SSF81665">
    <property type="entry name" value="Calcium ATPase, transmembrane domain M"/>
    <property type="match status" value="1"/>
</dbReference>
<keyword evidence="7" id="KW-1278">Translocase</keyword>
<dbReference type="InterPro" id="IPR045800">
    <property type="entry name" value="HMBD"/>
</dbReference>
<dbReference type="InterPro" id="IPR036412">
    <property type="entry name" value="HAD-like_sf"/>
</dbReference>
<dbReference type="SUPFAM" id="SSF81653">
    <property type="entry name" value="Calcium ATPase, transduction domain A"/>
    <property type="match status" value="1"/>
</dbReference>
<keyword evidence="5 10" id="KW-0547">Nucleotide-binding</keyword>
<feature type="transmembrane region" description="Helical" evidence="10">
    <location>
        <begin position="274"/>
        <end position="294"/>
    </location>
</feature>
<evidence type="ECO:0000256" key="9">
    <source>
        <dbReference type="ARBA" id="ARBA00023136"/>
    </source>
</evidence>
<dbReference type="Gene3D" id="3.40.1110.10">
    <property type="entry name" value="Calcium-transporting ATPase, cytoplasmic domain N"/>
    <property type="match status" value="1"/>
</dbReference>
<comment type="similarity">
    <text evidence="2 10">Belongs to the cation transport ATPase (P-type) (TC 3.A.3) family. Type IB subfamily.</text>
</comment>
<comment type="subcellular location">
    <subcellularLocation>
        <location evidence="10">Cell membrane</location>
    </subcellularLocation>
    <subcellularLocation>
        <location evidence="1">Endomembrane system</location>
        <topology evidence="1">Multi-pass membrane protein</topology>
    </subcellularLocation>
</comment>
<dbReference type="PRINTS" id="PR00943">
    <property type="entry name" value="CUATPASE"/>
</dbReference>
<dbReference type="InterPro" id="IPR036163">
    <property type="entry name" value="HMA_dom_sf"/>
</dbReference>
<dbReference type="PANTHER" id="PTHR43520:SF8">
    <property type="entry name" value="P-TYPE CU(+) TRANSPORTER"/>
    <property type="match status" value="1"/>
</dbReference>
<dbReference type="InterPro" id="IPR023214">
    <property type="entry name" value="HAD_sf"/>
</dbReference>
<dbReference type="InterPro" id="IPR044492">
    <property type="entry name" value="P_typ_ATPase_HD_dom"/>
</dbReference>
<keyword evidence="4 10" id="KW-0479">Metal-binding</keyword>
<dbReference type="Proteomes" id="UP001062165">
    <property type="component" value="Chromosome"/>
</dbReference>
<dbReference type="NCBIfam" id="TIGR01494">
    <property type="entry name" value="ATPase_P-type"/>
    <property type="match status" value="1"/>
</dbReference>
<dbReference type="PANTHER" id="PTHR43520">
    <property type="entry name" value="ATP7, ISOFORM B"/>
    <property type="match status" value="1"/>
</dbReference>
<dbReference type="InterPro" id="IPR059000">
    <property type="entry name" value="ATPase_P-type_domA"/>
</dbReference>
<dbReference type="SUPFAM" id="SSF55008">
    <property type="entry name" value="HMA, heavy metal-associated domain"/>
    <property type="match status" value="1"/>
</dbReference>
<organism evidence="12 13">
    <name type="scientific">Reichenbachiella carrageenanivorans</name>
    <dbReference type="NCBI Taxonomy" id="2979869"/>
    <lineage>
        <taxon>Bacteria</taxon>
        <taxon>Pseudomonadati</taxon>
        <taxon>Bacteroidota</taxon>
        <taxon>Cytophagia</taxon>
        <taxon>Cytophagales</taxon>
        <taxon>Reichenbachiellaceae</taxon>
        <taxon>Reichenbachiella</taxon>
    </lineage>
</organism>
<protein>
    <submittedName>
        <fullName evidence="12">Heavy metal translocating P-type ATPase</fullName>
    </submittedName>
</protein>
<name>A0ABY6CWK8_9BACT</name>
<evidence type="ECO:0000256" key="1">
    <source>
        <dbReference type="ARBA" id="ARBA00004127"/>
    </source>
</evidence>
<dbReference type="NCBIfam" id="TIGR01525">
    <property type="entry name" value="ATPase-IB_hvy"/>
    <property type="match status" value="1"/>
</dbReference>
<dbReference type="EMBL" id="CP106735">
    <property type="protein sequence ID" value="UXX78311.1"/>
    <property type="molecule type" value="Genomic_DNA"/>
</dbReference>
<dbReference type="PROSITE" id="PS00154">
    <property type="entry name" value="ATPASE_E1_E2"/>
    <property type="match status" value="1"/>
</dbReference>
<feature type="transmembrane region" description="Helical" evidence="10">
    <location>
        <begin position="171"/>
        <end position="191"/>
    </location>
</feature>
<evidence type="ECO:0000256" key="5">
    <source>
        <dbReference type="ARBA" id="ARBA00022741"/>
    </source>
</evidence>
<dbReference type="InterPro" id="IPR008250">
    <property type="entry name" value="ATPase_P-typ_transduc_dom_A_sf"/>
</dbReference>
<sequence>MKHTYRVTGMSCNGCKSHVEEALLQLPEVKSASVELAEGTVTLEMLAHLELAQLQEVLADSQYVIHPADYPKEEKKLAPMPTIRGENYYCPMHCEGEKTYRQFGDCPVCGMDLVAEVSAASTSATEYTCPMHPDIVSDKPGSCPKCGMDLVSKEPETAVEDKSFQRLVRKFKIATGFTLPIFLIAMSDMLPNNSIYQWMPIQYWNWVQLLLSIPVVFYATWMFFQRAYTSIMTRNYNMFTLIGIGAGVAWLFSVFGLLFPEVFPDQFRTESGAIHMYFESATVILTLVLLGQVLEARAHSKTNSAVKKLLKLAPNRAVKIVGGEEIEIAINEIVVGDLLRVKPGDKVPVDGEIKEGNSTIDESMITGEPMPVDKQAGDKVSAGTINGKQSFTITAQKIGADTLLSQIIDMVNQASRSKAPIQKLADKISGYFVPAVVGVSIITFGVWVVFGPEPQFVYALVNAIAVLIIACPCALGLATPMSVMVGVGKGAELGVLIKNAASLERMNKVDVLIIDKTGTVTEGQPTVEEVVALGFDQTELLQQIASVNQRSEHPLAEAIVRYAQDEGVTLQSITDFESVTGKGVTAKVGGQLTAIGNEKLLLDYEVKLNNVAHEFAKKHQSVGRTVSYVAVDGRLVGLVAIGDKIKSTSKQAIEDLKANGIKVIMMTGDHMRTAQAVGDELSLDEVVADCLPADKMEKVKALQSQGLVVAMAGDGINDAPALALADVGIAMGTGTDIAIESAAITLVKGDLHGIVKARILSEKVMRNVKQNLFFALLYNGFGVPLAAGVLFPFFGILLSPMIAALAMSFSSVSVISNALRLRVAKIV</sequence>